<dbReference type="InterPro" id="IPR026506">
    <property type="entry name" value="GDPGP"/>
</dbReference>
<evidence type="ECO:0000256" key="1">
    <source>
        <dbReference type="ARBA" id="ARBA00000063"/>
    </source>
</evidence>
<dbReference type="GO" id="GO:0016787">
    <property type="term" value="F:hydrolase activity"/>
    <property type="evidence" value="ECO:0007669"/>
    <property type="project" value="UniProtKB-KW"/>
</dbReference>
<dbReference type="GO" id="GO:0005085">
    <property type="term" value="F:guanyl-nucleotide exchange factor activity"/>
    <property type="evidence" value="ECO:0007669"/>
    <property type="project" value="UniProtKB-KW"/>
</dbReference>
<evidence type="ECO:0000256" key="4">
    <source>
        <dbReference type="ARBA" id="ARBA00018857"/>
    </source>
</evidence>
<proteinExistence type="predicted"/>
<dbReference type="EC" id="2.7.7.78" evidence="3"/>
<dbReference type="OrthoDB" id="5861966at2759"/>
<organism evidence="6 7">
    <name type="scientific">Oesophagostomum dentatum</name>
    <name type="common">Nodular worm</name>
    <dbReference type="NCBI Taxonomy" id="61180"/>
    <lineage>
        <taxon>Eukaryota</taxon>
        <taxon>Metazoa</taxon>
        <taxon>Ecdysozoa</taxon>
        <taxon>Nematoda</taxon>
        <taxon>Chromadorea</taxon>
        <taxon>Rhabditida</taxon>
        <taxon>Rhabditina</taxon>
        <taxon>Rhabditomorpha</taxon>
        <taxon>Strongyloidea</taxon>
        <taxon>Strongylidae</taxon>
        <taxon>Oesophagostomum</taxon>
    </lineage>
</organism>
<comment type="function">
    <text evidence="2">Specific and highly efficient GDP-D-glucose phosphorylase regulating the levels of GDP-D-glucose in cells.</text>
</comment>
<evidence type="ECO:0000256" key="2">
    <source>
        <dbReference type="ARBA" id="ARBA00003049"/>
    </source>
</evidence>
<dbReference type="AlphaFoldDB" id="A0A0B1SPP1"/>
<dbReference type="GO" id="GO:0000166">
    <property type="term" value="F:nucleotide binding"/>
    <property type="evidence" value="ECO:0007669"/>
    <property type="project" value="UniProtKB-KW"/>
</dbReference>
<dbReference type="EMBL" id="KN562324">
    <property type="protein sequence ID" value="KHJ85866.1"/>
    <property type="molecule type" value="Genomic_DNA"/>
</dbReference>
<evidence type="ECO:0000313" key="6">
    <source>
        <dbReference type="EMBL" id="KHJ85866.1"/>
    </source>
</evidence>
<evidence type="ECO:0000256" key="3">
    <source>
        <dbReference type="ARBA" id="ARBA00012507"/>
    </source>
</evidence>
<sequence>MMLLVADDSFNILFNSLLGQASVNHLHLHCLYWPYETDLIHRRFEPLNDSLNVYTIEPPHWICSAFAFQLTSMEEYDTFMRNLTRCVEFLTEQNQAHNVFITRAQPIRTTGPEREEDRAGKRPQYVTAYVFPRVNVAGAKPPTSFNPAACELAGCLMSYTIRFFESASEQSAVRIIEEEAQLPSDVFHKLALNFSDSLSNRPLGTSHCSRNNLLEELTSPEIDELRDTFQMFTPHSPNVGTRTHRSASVDKDISSRGKISFACE</sequence>
<dbReference type="Proteomes" id="UP000053660">
    <property type="component" value="Unassembled WGS sequence"/>
</dbReference>
<comment type="catalytic activity">
    <reaction evidence="1">
        <text>GDP-alpha-D-glucose + phosphate = alpha-D-glucose 1-phosphate + GDP + H(+)</text>
        <dbReference type="Rhea" id="RHEA:30387"/>
        <dbReference type="ChEBI" id="CHEBI:15378"/>
        <dbReference type="ChEBI" id="CHEBI:43474"/>
        <dbReference type="ChEBI" id="CHEBI:58189"/>
        <dbReference type="ChEBI" id="CHEBI:58601"/>
        <dbReference type="ChEBI" id="CHEBI:62230"/>
        <dbReference type="EC" id="2.7.7.78"/>
    </reaction>
</comment>
<protein>
    <recommendedName>
        <fullName evidence="4">GDP-D-glucose phosphorylase 1</fullName>
        <ecNumber evidence="3">2.7.7.78</ecNumber>
    </recommendedName>
</protein>
<dbReference type="PANTHER" id="PTHR20884">
    <property type="entry name" value="GDP-D-GLUCOSE PHOSPHORYLASE 1"/>
    <property type="match status" value="1"/>
</dbReference>
<dbReference type="PANTHER" id="PTHR20884:SF8">
    <property type="entry name" value="GDP-D-GLUCOSE PHOSPHORYLASE 1"/>
    <property type="match status" value="1"/>
</dbReference>
<reference evidence="6 7" key="1">
    <citation type="submission" date="2014-03" db="EMBL/GenBank/DDBJ databases">
        <title>Draft genome of the hookworm Oesophagostomum dentatum.</title>
        <authorList>
            <person name="Mitreva M."/>
        </authorList>
    </citation>
    <scope>NUCLEOTIDE SEQUENCE [LARGE SCALE GENOMIC DNA]</scope>
    <source>
        <strain evidence="6 7">OD-Hann</strain>
    </source>
</reference>
<dbReference type="GO" id="GO:0080048">
    <property type="term" value="F:GDP-D-glucose phosphorylase activity"/>
    <property type="evidence" value="ECO:0007669"/>
    <property type="project" value="UniProtKB-EC"/>
</dbReference>
<dbReference type="Pfam" id="PF26216">
    <property type="entry name" value="GDPGP1_C"/>
    <property type="match status" value="1"/>
</dbReference>
<name>A0A0B1SPP1_OESDE</name>
<dbReference type="InterPro" id="IPR058865">
    <property type="entry name" value="GDPGP1_C"/>
</dbReference>
<evidence type="ECO:0000313" key="7">
    <source>
        <dbReference type="Proteomes" id="UP000053660"/>
    </source>
</evidence>
<feature type="non-terminal residue" evidence="6">
    <location>
        <position position="264"/>
    </location>
</feature>
<gene>
    <name evidence="6" type="ORF">OESDEN_14398</name>
</gene>
<dbReference type="GO" id="GO:0005737">
    <property type="term" value="C:cytoplasm"/>
    <property type="evidence" value="ECO:0007669"/>
    <property type="project" value="UniProtKB-SubCell"/>
</dbReference>
<dbReference type="GO" id="GO:0006006">
    <property type="term" value="P:glucose metabolic process"/>
    <property type="evidence" value="ECO:0007669"/>
    <property type="project" value="TreeGrafter"/>
</dbReference>
<feature type="domain" description="GDPGP1-like C-terminal" evidence="5">
    <location>
        <begin position="65"/>
        <end position="193"/>
    </location>
</feature>
<keyword evidence="7" id="KW-1185">Reference proteome</keyword>
<evidence type="ECO:0000259" key="5">
    <source>
        <dbReference type="Pfam" id="PF26216"/>
    </source>
</evidence>
<accession>A0A0B1SPP1</accession>